<dbReference type="SMR" id="A0A482XGV5"/>
<feature type="domain" description="Gamma tubulin complex component protein N-terminal" evidence="7">
    <location>
        <begin position="221"/>
        <end position="515"/>
    </location>
</feature>
<dbReference type="InterPro" id="IPR042241">
    <property type="entry name" value="GCP_C_sf"/>
</dbReference>
<proteinExistence type="inferred from homology"/>
<comment type="subcellular location">
    <subcellularLocation>
        <location evidence="5">Cytoplasm</location>
        <location evidence="5">Cytoskeleton</location>
        <location evidence="5">Microtubule organizing center</location>
    </subcellularLocation>
</comment>
<dbReference type="AlphaFoldDB" id="A0A482XGV5"/>
<evidence type="ECO:0000256" key="2">
    <source>
        <dbReference type="ARBA" id="ARBA00022490"/>
    </source>
</evidence>
<evidence type="ECO:0000259" key="7">
    <source>
        <dbReference type="Pfam" id="PF17681"/>
    </source>
</evidence>
<dbReference type="Proteomes" id="UP000291343">
    <property type="component" value="Unassembled WGS sequence"/>
</dbReference>
<name>A0A482XGV5_LAOST</name>
<dbReference type="GO" id="GO:0000930">
    <property type="term" value="C:gamma-tubulin complex"/>
    <property type="evidence" value="ECO:0007669"/>
    <property type="project" value="TreeGrafter"/>
</dbReference>
<dbReference type="InterPro" id="IPR041470">
    <property type="entry name" value="GCP_N"/>
</dbReference>
<sequence>MNEFKIHKLLCELIEAWEDCLSDSADPLPYFTSYIRSNVSPEECLENVLRYNTDLAGRKRGVSEMVIKQVLQHNKCANPEKFLNKYEHLKAKKLDILGPFMNLLMQLKEDSKLVEIIKRKYQKESKESNFNPLHLKSQTALNFKDEDAQQVCSKLVKMAAKLQVRKSAKSESRSVQLPHSDITDWSSVRPFMSMDFIDLPNNHPAAPISEIPALSQESILIDDLLFCLLGFPGKYIIPEPLERPYDARTFQICNSIDGSLRDLVQQILPLASHYSVIARFIQEKRQCGWGRVNHALTAAMDTLRQDYQVFIAQLETQHRRHQLDLHKLWYYAQSTLFSMEMLAKIATTISLAEARGGKTLSILHDETAHSFADSKLQDLCLYLTRAAAEPYFQSLQTWLNKGIVFDPYDEFMVDVNSSVETDLDQVTDQYWDKRYTIKAHNVPVFLEHVQEIILRTGKYLNVIRQANDLTPGKKKCEVFPIETMVYSLKGRDYLNIIEKAYKSASKQLLNLLLEEYDIIGRIRSVKRYFLLEQGDFIVQLMDLCEDELTKPIEEATPSRLQALMELTVRTSLGKHDPYKDDITLVLLPYKLPFQIFKILSISTDEEKEYKQQDSSKNMTALDAVTFSIQSKWPLSLIFNERVIASYQMLFRQLLFCKHVERSLCRVWICDKAVKLLPRTEGSGYLCAFSLRQRMLFFTQNLEYYMMAEVIEPQWLKFLDRMQKVNNIDDVLTEHWSYLNCCLKDCMFMNPVLLKTIRRLMNVCLEFCDFIKRMQKYFMDAELTSMLSPDTEQVSDSEFESVEDSLLQKQNQSFGQNIARLDEEFTTLLAVLLKTIASLGREEGVDKLCNILYREDFNSYYSKYL</sequence>
<dbReference type="InterPro" id="IPR040457">
    <property type="entry name" value="GCP_C"/>
</dbReference>
<keyword evidence="2 5" id="KW-0963">Cytoplasm</keyword>
<feature type="domain" description="Gamma tubulin complex component C-terminal" evidence="6">
    <location>
        <begin position="520"/>
        <end position="860"/>
    </location>
</feature>
<dbReference type="GO" id="GO:0043015">
    <property type="term" value="F:gamma-tubulin binding"/>
    <property type="evidence" value="ECO:0007669"/>
    <property type="project" value="InterPro"/>
</dbReference>
<dbReference type="Pfam" id="PF17681">
    <property type="entry name" value="GCP_N_terminal"/>
    <property type="match status" value="1"/>
</dbReference>
<comment type="caution">
    <text evidence="8">The sequence shown here is derived from an EMBL/GenBank/DDBJ whole genome shotgun (WGS) entry which is preliminary data.</text>
</comment>
<dbReference type="GO" id="GO:0031122">
    <property type="term" value="P:cytoplasmic microtubule organization"/>
    <property type="evidence" value="ECO:0007669"/>
    <property type="project" value="TreeGrafter"/>
</dbReference>
<evidence type="ECO:0000256" key="5">
    <source>
        <dbReference type="RuleBase" id="RU363050"/>
    </source>
</evidence>
<evidence type="ECO:0000256" key="3">
    <source>
        <dbReference type="ARBA" id="ARBA00022701"/>
    </source>
</evidence>
<dbReference type="PANTHER" id="PTHR19302">
    <property type="entry name" value="GAMMA TUBULIN COMPLEX PROTEIN"/>
    <property type="match status" value="1"/>
</dbReference>
<dbReference type="GO" id="GO:0000278">
    <property type="term" value="P:mitotic cell cycle"/>
    <property type="evidence" value="ECO:0007669"/>
    <property type="project" value="TreeGrafter"/>
</dbReference>
<dbReference type="GO" id="GO:0005874">
    <property type="term" value="C:microtubule"/>
    <property type="evidence" value="ECO:0007669"/>
    <property type="project" value="UniProtKB-KW"/>
</dbReference>
<comment type="similarity">
    <text evidence="1 5">Belongs to the TUBGCP family.</text>
</comment>
<dbReference type="GO" id="GO:0051321">
    <property type="term" value="P:meiotic cell cycle"/>
    <property type="evidence" value="ECO:0007669"/>
    <property type="project" value="TreeGrafter"/>
</dbReference>
<keyword evidence="3 5" id="KW-0493">Microtubule</keyword>
<dbReference type="STRING" id="195883.A0A482XGV5"/>
<gene>
    <name evidence="8" type="ORF">LSTR_LSTR004499</name>
</gene>
<dbReference type="OrthoDB" id="129121at2759"/>
<accession>A0A482XGV5</accession>
<evidence type="ECO:0000259" key="6">
    <source>
        <dbReference type="Pfam" id="PF04130"/>
    </source>
</evidence>
<dbReference type="FunCoup" id="A0A482XGV5">
    <property type="interactions" value="1573"/>
</dbReference>
<keyword evidence="9" id="KW-1185">Reference proteome</keyword>
<dbReference type="Pfam" id="PF04130">
    <property type="entry name" value="GCP_C_terminal"/>
    <property type="match status" value="1"/>
</dbReference>
<protein>
    <recommendedName>
        <fullName evidence="5">Gamma-tubulin complex component</fullName>
    </recommendedName>
</protein>
<dbReference type="EMBL" id="QKKF02010263">
    <property type="protein sequence ID" value="RZF44874.1"/>
    <property type="molecule type" value="Genomic_DNA"/>
</dbReference>
<dbReference type="GO" id="GO:0051011">
    <property type="term" value="F:microtubule minus-end binding"/>
    <property type="evidence" value="ECO:0007669"/>
    <property type="project" value="TreeGrafter"/>
</dbReference>
<dbReference type="PANTHER" id="PTHR19302:SF13">
    <property type="entry name" value="GAMMA-TUBULIN COMPLEX COMPONENT 2"/>
    <property type="match status" value="1"/>
</dbReference>
<keyword evidence="4 5" id="KW-0206">Cytoskeleton</keyword>
<reference evidence="8 9" key="1">
    <citation type="journal article" date="2017" name="Gigascience">
        <title>Genome sequence of the small brown planthopper, Laodelphax striatellus.</title>
        <authorList>
            <person name="Zhu J."/>
            <person name="Jiang F."/>
            <person name="Wang X."/>
            <person name="Yang P."/>
            <person name="Bao Y."/>
            <person name="Zhao W."/>
            <person name="Wang W."/>
            <person name="Lu H."/>
            <person name="Wang Q."/>
            <person name="Cui N."/>
            <person name="Li J."/>
            <person name="Chen X."/>
            <person name="Luo L."/>
            <person name="Yu J."/>
            <person name="Kang L."/>
            <person name="Cui F."/>
        </authorList>
    </citation>
    <scope>NUCLEOTIDE SEQUENCE [LARGE SCALE GENOMIC DNA]</scope>
    <source>
        <strain evidence="8">Lst14</strain>
    </source>
</reference>
<evidence type="ECO:0000313" key="9">
    <source>
        <dbReference type="Proteomes" id="UP000291343"/>
    </source>
</evidence>
<evidence type="ECO:0000313" key="8">
    <source>
        <dbReference type="EMBL" id="RZF44874.1"/>
    </source>
</evidence>
<dbReference type="GO" id="GO:0000922">
    <property type="term" value="C:spindle pole"/>
    <property type="evidence" value="ECO:0007669"/>
    <property type="project" value="InterPro"/>
</dbReference>
<evidence type="ECO:0000256" key="1">
    <source>
        <dbReference type="ARBA" id="ARBA00010337"/>
    </source>
</evidence>
<dbReference type="Gene3D" id="1.20.120.1900">
    <property type="entry name" value="Gamma-tubulin complex, C-terminal domain"/>
    <property type="match status" value="1"/>
</dbReference>
<dbReference type="InParanoid" id="A0A482XGV5"/>
<evidence type="ECO:0000256" key="4">
    <source>
        <dbReference type="ARBA" id="ARBA00023212"/>
    </source>
</evidence>
<dbReference type="InterPro" id="IPR007259">
    <property type="entry name" value="GCP"/>
</dbReference>
<organism evidence="8 9">
    <name type="scientific">Laodelphax striatellus</name>
    <name type="common">Small brown planthopper</name>
    <name type="synonym">Delphax striatella</name>
    <dbReference type="NCBI Taxonomy" id="195883"/>
    <lineage>
        <taxon>Eukaryota</taxon>
        <taxon>Metazoa</taxon>
        <taxon>Ecdysozoa</taxon>
        <taxon>Arthropoda</taxon>
        <taxon>Hexapoda</taxon>
        <taxon>Insecta</taxon>
        <taxon>Pterygota</taxon>
        <taxon>Neoptera</taxon>
        <taxon>Paraneoptera</taxon>
        <taxon>Hemiptera</taxon>
        <taxon>Auchenorrhyncha</taxon>
        <taxon>Fulgoroidea</taxon>
        <taxon>Delphacidae</taxon>
        <taxon>Criomorphinae</taxon>
        <taxon>Laodelphax</taxon>
    </lineage>
</organism>
<dbReference type="GO" id="GO:0051225">
    <property type="term" value="P:spindle assembly"/>
    <property type="evidence" value="ECO:0007669"/>
    <property type="project" value="TreeGrafter"/>
</dbReference>
<dbReference type="GO" id="GO:0007020">
    <property type="term" value="P:microtubule nucleation"/>
    <property type="evidence" value="ECO:0007669"/>
    <property type="project" value="InterPro"/>
</dbReference>